<evidence type="ECO:0000313" key="1">
    <source>
        <dbReference type="EMBL" id="PIS06396.1"/>
    </source>
</evidence>
<sequence length="129" mass="14493">MNKIAVLLMSAVAVIFLNGCLFSPFFPPTNIDPEIGDYSGDIIFEVFTDEESGDKYILYSSDGYRYDEIFIFNGAFYYQWGESGGTHCPSDAYILMGHFISTTEAEGIVRFGSNCHFGLPYKFSLELNN</sequence>
<protein>
    <submittedName>
        <fullName evidence="1">Uncharacterized protein</fullName>
    </submittedName>
</protein>
<proteinExistence type="predicted"/>
<accession>A0A2H0W4W3</accession>
<organism evidence="1 2">
    <name type="scientific">Candidatus Buchananbacteria bacterium CG10_big_fil_rev_8_21_14_0_10_33_19</name>
    <dbReference type="NCBI Taxonomy" id="1974525"/>
    <lineage>
        <taxon>Bacteria</taxon>
        <taxon>Candidatus Buchananiibacteriota</taxon>
    </lineage>
</organism>
<dbReference type="Proteomes" id="UP000229056">
    <property type="component" value="Unassembled WGS sequence"/>
</dbReference>
<gene>
    <name evidence="1" type="ORF">COT80_00430</name>
</gene>
<dbReference type="EMBL" id="PEZY01000004">
    <property type="protein sequence ID" value="PIS06396.1"/>
    <property type="molecule type" value="Genomic_DNA"/>
</dbReference>
<evidence type="ECO:0000313" key="2">
    <source>
        <dbReference type="Proteomes" id="UP000229056"/>
    </source>
</evidence>
<name>A0A2H0W4W3_9BACT</name>
<comment type="caution">
    <text evidence="1">The sequence shown here is derived from an EMBL/GenBank/DDBJ whole genome shotgun (WGS) entry which is preliminary data.</text>
</comment>
<reference evidence="2" key="1">
    <citation type="submission" date="2017-09" db="EMBL/GenBank/DDBJ databases">
        <title>Depth-based differentiation of microbial function through sediment-hosted aquifers and enrichment of novel symbionts in the deep terrestrial subsurface.</title>
        <authorList>
            <person name="Probst A.J."/>
            <person name="Ladd B."/>
            <person name="Jarett J.K."/>
            <person name="Geller-Mcgrath D.E."/>
            <person name="Sieber C.M.K."/>
            <person name="Emerson J.B."/>
            <person name="Anantharaman K."/>
            <person name="Thomas B.C."/>
            <person name="Malmstrom R."/>
            <person name="Stieglmeier M."/>
            <person name="Klingl A."/>
            <person name="Woyke T."/>
            <person name="Ryan C.M."/>
            <person name="Banfield J.F."/>
        </authorList>
    </citation>
    <scope>NUCLEOTIDE SEQUENCE [LARGE SCALE GENOMIC DNA]</scope>
</reference>
<dbReference type="AlphaFoldDB" id="A0A2H0W4W3"/>